<evidence type="ECO:0000313" key="3">
    <source>
        <dbReference type="Proteomes" id="UP000813427"/>
    </source>
</evidence>
<feature type="compositionally biased region" description="Gly residues" evidence="1">
    <location>
        <begin position="115"/>
        <end position="127"/>
    </location>
</feature>
<reference evidence="2" key="1">
    <citation type="journal article" date="2021" name="Nat. Commun.">
        <title>Genetic determinants of endophytism in the Arabidopsis root mycobiome.</title>
        <authorList>
            <person name="Mesny F."/>
            <person name="Miyauchi S."/>
            <person name="Thiergart T."/>
            <person name="Pickel B."/>
            <person name="Atanasova L."/>
            <person name="Karlsson M."/>
            <person name="Huettel B."/>
            <person name="Barry K.W."/>
            <person name="Haridas S."/>
            <person name="Chen C."/>
            <person name="Bauer D."/>
            <person name="Andreopoulos W."/>
            <person name="Pangilinan J."/>
            <person name="LaButti K."/>
            <person name="Riley R."/>
            <person name="Lipzen A."/>
            <person name="Clum A."/>
            <person name="Drula E."/>
            <person name="Henrissat B."/>
            <person name="Kohler A."/>
            <person name="Grigoriev I.V."/>
            <person name="Martin F.M."/>
            <person name="Hacquard S."/>
        </authorList>
    </citation>
    <scope>NUCLEOTIDE SEQUENCE</scope>
    <source>
        <strain evidence="2">MPI-SDFR-AT-0068</strain>
    </source>
</reference>
<dbReference type="EMBL" id="JAGPXF010000001">
    <property type="protein sequence ID" value="KAH7262919.1"/>
    <property type="molecule type" value="Genomic_DNA"/>
</dbReference>
<feature type="region of interest" description="Disordered" evidence="1">
    <location>
        <begin position="55"/>
        <end position="206"/>
    </location>
</feature>
<keyword evidence="3" id="KW-1185">Reference proteome</keyword>
<feature type="region of interest" description="Disordered" evidence="1">
    <location>
        <begin position="1"/>
        <end position="27"/>
    </location>
</feature>
<protein>
    <submittedName>
        <fullName evidence="2">Uncharacterized protein</fullName>
    </submittedName>
</protein>
<accession>A0A8K0WI15</accession>
<gene>
    <name evidence="2" type="ORF">BKA59DRAFT_505938</name>
</gene>
<sequence length="539" mass="57401">MVGQAPSKNTGKSSGGNKTYKPPQRLVHSNALQELSAAVGGTDRLRALLDQIDADAGKSTSGGDVSGSGHDGSSAGGAGVVPASSQASNTGKETGLTPKPPGPGIVSFADIVSRGGMGQTSSGGAGIAPGSSQASNTGNTRHTGSNPKPSGSGIGNYAPAVRHGGRDKNSSGKGKSSGGISKGKYPKGNGQKSQPAPAPAPAPPRVPLNWVKETYEEVYFDEKNSRVAKRLVNASLRGGHQSRIASNWHDSIRGNVTSVEDIAELYAEGTKMWFRNSKAYYVTITPVDDDHFKLVKANATHSQITLDNGRTREGKVAIIPQLVTREPVASGDQCPICGKRSHDFTLCLKAPKGYIVGCPVCSSRDHKLDDCQAFNDMSLAEKVTSVVTQRGSMPAFQSSKPWYMWLHEHCNSPGFTKSEAITAFPWSKPFAIKFRTEQNGNKLAAVQKSFDADPSKREVLPQDPATRSYKAIFNTYWKPAKLAWPQAIGNLDAQDEEMDDAQDEEEEIPAWNPGLPSVGRHGTGVDSFDVEEDREDRIA</sequence>
<feature type="compositionally biased region" description="Acidic residues" evidence="1">
    <location>
        <begin position="494"/>
        <end position="508"/>
    </location>
</feature>
<feature type="compositionally biased region" description="Gly residues" evidence="1">
    <location>
        <begin position="64"/>
        <end position="79"/>
    </location>
</feature>
<name>A0A8K0WI15_9HYPO</name>
<feature type="compositionally biased region" description="Polar residues" evidence="1">
    <location>
        <begin position="1"/>
        <end position="17"/>
    </location>
</feature>
<dbReference type="OrthoDB" id="5099850at2759"/>
<feature type="compositionally biased region" description="Pro residues" evidence="1">
    <location>
        <begin position="196"/>
        <end position="206"/>
    </location>
</feature>
<feature type="region of interest" description="Disordered" evidence="1">
    <location>
        <begin position="494"/>
        <end position="539"/>
    </location>
</feature>
<feature type="compositionally biased region" description="Acidic residues" evidence="1">
    <location>
        <begin position="528"/>
        <end position="539"/>
    </location>
</feature>
<evidence type="ECO:0000256" key="1">
    <source>
        <dbReference type="SAM" id="MobiDB-lite"/>
    </source>
</evidence>
<dbReference type="AlphaFoldDB" id="A0A8K0WI15"/>
<proteinExistence type="predicted"/>
<evidence type="ECO:0000313" key="2">
    <source>
        <dbReference type="EMBL" id="KAH7262919.1"/>
    </source>
</evidence>
<comment type="caution">
    <text evidence="2">The sequence shown here is derived from an EMBL/GenBank/DDBJ whole genome shotgun (WGS) entry which is preliminary data.</text>
</comment>
<feature type="compositionally biased region" description="Polar residues" evidence="1">
    <location>
        <begin position="136"/>
        <end position="149"/>
    </location>
</feature>
<dbReference type="Proteomes" id="UP000813427">
    <property type="component" value="Unassembled WGS sequence"/>
</dbReference>
<organism evidence="2 3">
    <name type="scientific">Fusarium tricinctum</name>
    <dbReference type="NCBI Taxonomy" id="61284"/>
    <lineage>
        <taxon>Eukaryota</taxon>
        <taxon>Fungi</taxon>
        <taxon>Dikarya</taxon>
        <taxon>Ascomycota</taxon>
        <taxon>Pezizomycotina</taxon>
        <taxon>Sordariomycetes</taxon>
        <taxon>Hypocreomycetidae</taxon>
        <taxon>Hypocreales</taxon>
        <taxon>Nectriaceae</taxon>
        <taxon>Fusarium</taxon>
        <taxon>Fusarium tricinctum species complex</taxon>
    </lineage>
</organism>